<reference evidence="7" key="1">
    <citation type="submission" date="2016-10" db="EMBL/GenBank/DDBJ databases">
        <title>Chloroplast genomes as a tool to resolve red algal phylogenies: a case study in the Nemaliales.</title>
        <authorList>
            <person name="Costa J.F."/>
            <person name="Lin S.M."/>
            <person name="Macaya E.C."/>
            <person name="Fernandez-Garcia C."/>
            <person name="Verbruggen H."/>
        </authorList>
    </citation>
    <scope>NUCLEOTIDE SEQUENCE</scope>
    <source>
        <strain evidence="7">JFC0074</strain>
    </source>
</reference>
<dbReference type="Pfam" id="PF03129">
    <property type="entry name" value="HGTP_anticodon"/>
    <property type="match status" value="1"/>
</dbReference>
<keyword evidence="4 7" id="KW-0436">Ligase</keyword>
<evidence type="ECO:0000313" key="7">
    <source>
        <dbReference type="EMBL" id="SCW21852.1"/>
    </source>
</evidence>
<name>A0A1G4NT36_9FLOR</name>
<dbReference type="InterPro" id="IPR004516">
    <property type="entry name" value="HisRS/HisZ"/>
</dbReference>
<evidence type="ECO:0000256" key="3">
    <source>
        <dbReference type="ARBA" id="ARBA00047639"/>
    </source>
</evidence>
<dbReference type="AlphaFoldDB" id="A0A1G4NT36"/>
<feature type="binding site" evidence="5">
    <location>
        <position position="128"/>
    </location>
    <ligand>
        <name>L-histidine</name>
        <dbReference type="ChEBI" id="CHEBI:57595"/>
    </ligand>
</feature>
<feature type="binding site" evidence="5">
    <location>
        <position position="110"/>
    </location>
    <ligand>
        <name>L-histidine</name>
        <dbReference type="ChEBI" id="CHEBI:57595"/>
    </ligand>
</feature>
<dbReference type="EMBL" id="LT622865">
    <property type="protein sequence ID" value="SCW21852.1"/>
    <property type="molecule type" value="Genomic_DNA"/>
</dbReference>
<dbReference type="InterPro" id="IPR041715">
    <property type="entry name" value="HisRS-like_core"/>
</dbReference>
<evidence type="ECO:0000256" key="5">
    <source>
        <dbReference type="PIRSR" id="PIRSR001549-1"/>
    </source>
</evidence>
<dbReference type="Gene3D" id="3.30.930.10">
    <property type="entry name" value="Bira Bifunctional Protein, Domain 2"/>
    <property type="match status" value="1"/>
</dbReference>
<proteinExistence type="inferred from homology"/>
<feature type="domain" description="Aminoacyl-transfer RNA synthetases class-II family profile" evidence="6">
    <location>
        <begin position="1"/>
        <end position="321"/>
    </location>
</feature>
<keyword evidence="4" id="KW-0030">Aminoacyl-tRNA synthetase</keyword>
<dbReference type="CDD" id="cd00773">
    <property type="entry name" value="HisRS-like_core"/>
    <property type="match status" value="1"/>
</dbReference>
<sequence>MQSLRGMQDILPEDIKYWQHIYNVALKTLNIANYEEIRTPLLEETKLFQRTIGEGSDILNKEMYSFNDQSNRKISLRPEGTAGVARAVIQHNMFISNTIQKLWYFAPMFRYERPQYGRQRQFHQLGLECYGSNNPVIDAEIIYLAINILTQLSCNNYKIEINSIGTQENRLKYQEKLVEYLNKYYKDLDEDSKYKINTNPIKILDSKNANIQKILQGAPSLTTYLNVESIKRFELVQEHLKSLEINFILNHQLVRGLDYYNDTVFEITTEELGSQSTICGGGRYDNLTHEIGGKRIPSAGWGIGIERLLLLIKNNITVNTPNICAYIAIQDEKSLAYSLQLIPILHKYQLKYELDINYSTLKKQLQRANRKNAMICIIIGNNETNKKLITIKWLKEFKQDSFELKHIDDILKNISKEYNLLNKIVTKKLQVT</sequence>
<comment type="subcellular location">
    <subcellularLocation>
        <location evidence="4">Plastid</location>
        <location evidence="4">Chloroplast</location>
    </subcellularLocation>
</comment>
<comment type="catalytic activity">
    <reaction evidence="3 4">
        <text>tRNA(His) + L-histidine + ATP = L-histidyl-tRNA(His) + AMP + diphosphate + H(+)</text>
        <dbReference type="Rhea" id="RHEA:17313"/>
        <dbReference type="Rhea" id="RHEA-COMP:9665"/>
        <dbReference type="Rhea" id="RHEA-COMP:9689"/>
        <dbReference type="ChEBI" id="CHEBI:15378"/>
        <dbReference type="ChEBI" id="CHEBI:30616"/>
        <dbReference type="ChEBI" id="CHEBI:33019"/>
        <dbReference type="ChEBI" id="CHEBI:57595"/>
        <dbReference type="ChEBI" id="CHEBI:78442"/>
        <dbReference type="ChEBI" id="CHEBI:78527"/>
        <dbReference type="ChEBI" id="CHEBI:456215"/>
        <dbReference type="EC" id="6.1.1.21"/>
    </reaction>
</comment>
<dbReference type="GO" id="GO:0009507">
    <property type="term" value="C:chloroplast"/>
    <property type="evidence" value="ECO:0007669"/>
    <property type="project" value="UniProtKB-SubCell"/>
</dbReference>
<accession>A0A1G4NT36</accession>
<feature type="binding site" evidence="5">
    <location>
        <begin position="79"/>
        <end position="81"/>
    </location>
    <ligand>
        <name>L-histidine</name>
        <dbReference type="ChEBI" id="CHEBI:57595"/>
    </ligand>
</feature>
<dbReference type="GeneID" id="29998909"/>
<dbReference type="GO" id="GO:0005524">
    <property type="term" value="F:ATP binding"/>
    <property type="evidence" value="ECO:0007669"/>
    <property type="project" value="UniProtKB-UniRule"/>
</dbReference>
<keyword evidence="7" id="KW-0934">Plastid</keyword>
<dbReference type="InterPro" id="IPR045864">
    <property type="entry name" value="aa-tRNA-synth_II/BPL/LPL"/>
</dbReference>
<reference evidence="7" key="2">
    <citation type="submission" date="2016-10" db="EMBL/GenBank/DDBJ databases">
        <authorList>
            <person name="de Groot N.N."/>
        </authorList>
    </citation>
    <scope>NUCLEOTIDE SEQUENCE</scope>
    <source>
        <strain evidence="7">JFC0074</strain>
    </source>
</reference>
<dbReference type="PANTHER" id="PTHR43707:SF1">
    <property type="entry name" value="HISTIDINE--TRNA LIGASE, MITOCHONDRIAL-RELATED"/>
    <property type="match status" value="1"/>
</dbReference>
<feature type="binding site" evidence="5">
    <location>
        <position position="124"/>
    </location>
    <ligand>
        <name>L-histidine</name>
        <dbReference type="ChEBI" id="CHEBI:57595"/>
    </ligand>
</feature>
<evidence type="ECO:0000256" key="4">
    <source>
        <dbReference type="HAMAP-Rule" id="MF_00127"/>
    </source>
</evidence>
<dbReference type="PIRSF" id="PIRSF001549">
    <property type="entry name" value="His-tRNA_synth"/>
    <property type="match status" value="1"/>
</dbReference>
<evidence type="ECO:0000256" key="1">
    <source>
        <dbReference type="ARBA" id="ARBA00008226"/>
    </source>
</evidence>
<dbReference type="PROSITE" id="PS50862">
    <property type="entry name" value="AA_TRNA_LIGASE_II"/>
    <property type="match status" value="1"/>
</dbReference>
<evidence type="ECO:0000256" key="2">
    <source>
        <dbReference type="ARBA" id="ARBA00022741"/>
    </source>
</evidence>
<feature type="binding site" evidence="5">
    <location>
        <position position="255"/>
    </location>
    <ligand>
        <name>L-histidine</name>
        <dbReference type="ChEBI" id="CHEBI:57595"/>
    </ligand>
</feature>
<dbReference type="HAMAP" id="MF_00127">
    <property type="entry name" value="His_tRNA_synth"/>
    <property type="match status" value="1"/>
</dbReference>
<geneLocation type="chloroplast" evidence="7"/>
<dbReference type="SUPFAM" id="SSF55681">
    <property type="entry name" value="Class II aaRS and biotin synthetases"/>
    <property type="match status" value="1"/>
</dbReference>
<keyword evidence="4" id="KW-0067">ATP-binding</keyword>
<evidence type="ECO:0000259" key="6">
    <source>
        <dbReference type="PROSITE" id="PS50862"/>
    </source>
</evidence>
<dbReference type="GO" id="GO:0004821">
    <property type="term" value="F:histidine-tRNA ligase activity"/>
    <property type="evidence" value="ECO:0007669"/>
    <property type="project" value="UniProtKB-UniRule"/>
</dbReference>
<dbReference type="InterPro" id="IPR015807">
    <property type="entry name" value="His-tRNA-ligase"/>
</dbReference>
<dbReference type="SUPFAM" id="SSF52954">
    <property type="entry name" value="Class II aaRS ABD-related"/>
    <property type="match status" value="1"/>
</dbReference>
<dbReference type="InterPro" id="IPR006195">
    <property type="entry name" value="aa-tRNA-synth_II"/>
</dbReference>
<dbReference type="Pfam" id="PF13393">
    <property type="entry name" value="tRNA-synt_His"/>
    <property type="match status" value="1"/>
</dbReference>
<keyword evidence="4" id="KW-0648">Protein biosynthesis</keyword>
<keyword evidence="2 4" id="KW-0547">Nucleotide-binding</keyword>
<dbReference type="InterPro" id="IPR036621">
    <property type="entry name" value="Anticodon-bd_dom_sf"/>
</dbReference>
<dbReference type="InterPro" id="IPR004154">
    <property type="entry name" value="Anticodon-bd"/>
</dbReference>
<gene>
    <name evidence="7" type="primary">syh</name>
    <name evidence="4" type="synonym">hisS</name>
    <name evidence="7" type="ORF">JFC0074_230</name>
</gene>
<keyword evidence="7" id="KW-0150">Chloroplast</keyword>
<dbReference type="NCBIfam" id="TIGR00442">
    <property type="entry name" value="hisS"/>
    <property type="match status" value="1"/>
</dbReference>
<dbReference type="EC" id="6.1.1.21" evidence="4"/>
<dbReference type="RefSeq" id="YP_009313598.1">
    <property type="nucleotide sequence ID" value="NC_031657.1"/>
</dbReference>
<organism evidence="7">
    <name type="scientific">Galaxaura rugosa</name>
    <dbReference type="NCBI Taxonomy" id="268570"/>
    <lineage>
        <taxon>Eukaryota</taxon>
        <taxon>Rhodophyta</taxon>
        <taxon>Florideophyceae</taxon>
        <taxon>Nemaliophycidae</taxon>
        <taxon>Nemaliales</taxon>
        <taxon>Galaxauraceae</taxon>
        <taxon>Galaxaura</taxon>
    </lineage>
</organism>
<feature type="binding site" evidence="5">
    <location>
        <begin position="259"/>
        <end position="260"/>
    </location>
    <ligand>
        <name>L-histidine</name>
        <dbReference type="ChEBI" id="CHEBI:57595"/>
    </ligand>
</feature>
<protein>
    <recommendedName>
        <fullName evidence="4">Histidine--tRNA ligase, chloroplastic</fullName>
        <ecNumber evidence="4">6.1.1.21</ecNumber>
    </recommendedName>
    <alternativeName>
        <fullName evidence="4">Histidyl-tRNA synthetase</fullName>
        <shortName evidence="4">HisRS</shortName>
    </alternativeName>
</protein>
<comment type="similarity">
    <text evidence="1 4">Belongs to the class-II aminoacyl-tRNA synthetase family.</text>
</comment>
<dbReference type="GO" id="GO:0006427">
    <property type="term" value="P:histidyl-tRNA aminoacylation"/>
    <property type="evidence" value="ECO:0007669"/>
    <property type="project" value="UniProtKB-UniRule"/>
</dbReference>
<dbReference type="PANTHER" id="PTHR43707">
    <property type="entry name" value="HISTIDYL-TRNA SYNTHETASE"/>
    <property type="match status" value="1"/>
</dbReference>
<dbReference type="Gene3D" id="3.40.50.800">
    <property type="entry name" value="Anticodon-binding domain"/>
    <property type="match status" value="1"/>
</dbReference>